<evidence type="ECO:0000256" key="2">
    <source>
        <dbReference type="ARBA" id="ARBA00010970"/>
    </source>
</evidence>
<dbReference type="AlphaFoldDB" id="A0A183IGK1"/>
<keyword evidence="5 6" id="KW-0472">Membrane</keyword>
<reference evidence="9" key="1">
    <citation type="submission" date="2016-06" db="UniProtKB">
        <authorList>
            <consortium name="WormBaseParasite"/>
        </authorList>
    </citation>
    <scope>IDENTIFICATION</scope>
</reference>
<dbReference type="Pfam" id="PF07264">
    <property type="entry name" value="EI24"/>
    <property type="match status" value="1"/>
</dbReference>
<evidence type="ECO:0000256" key="1">
    <source>
        <dbReference type="ARBA" id="ARBA00004141"/>
    </source>
</evidence>
<feature type="transmembrane region" description="Helical" evidence="6">
    <location>
        <begin position="193"/>
        <end position="214"/>
    </location>
</feature>
<protein>
    <submittedName>
        <fullName evidence="9">Etoposide-induced protein 2.4</fullName>
    </submittedName>
</protein>
<evidence type="ECO:0000256" key="4">
    <source>
        <dbReference type="ARBA" id="ARBA00022989"/>
    </source>
</evidence>
<sequence length="320" mass="35859">MALLARHFVAGLFDSVSGFQNLLTLRRQSGDGQRTNDAFPEPPLSVLATRRLLNRSLQARSSYSSSLSSSTLTPTRSSAVSASARLVQCVLLNLSCIFVLHWVMLPLLDSSSAVARLCNTFWKVPPFIIFRVVNALWFQDIANAVLRHRPPIAASYSVSFSEKIADFVTSLMVEFTFLLQTYLVALLPLPGLSAALTFVHMCLLYSLYAFEYLWVSNGVLLNARLVFIQNSWPYYVGFGFLLSLLTSLSSSVFNSSCVFSIFFPVFILSSLQARPPATIANAYMPLNLFAPSVVLCKLFLHIFLLKWRRSAIFQRTFRHL</sequence>
<accession>A0A183IGK1</accession>
<evidence type="ECO:0000256" key="5">
    <source>
        <dbReference type="ARBA" id="ARBA00023136"/>
    </source>
</evidence>
<evidence type="ECO:0000256" key="3">
    <source>
        <dbReference type="ARBA" id="ARBA00022692"/>
    </source>
</evidence>
<dbReference type="InterPro" id="IPR059112">
    <property type="entry name" value="CysZ/EI24"/>
</dbReference>
<gene>
    <name evidence="7" type="ORF">SBAD_LOCUS2745</name>
</gene>
<dbReference type="EMBL" id="UZAM01007381">
    <property type="protein sequence ID" value="VDO98770.1"/>
    <property type="molecule type" value="Genomic_DNA"/>
</dbReference>
<feature type="transmembrane region" description="Helical" evidence="6">
    <location>
        <begin position="167"/>
        <end position="187"/>
    </location>
</feature>
<name>A0A183IGK1_9BILA</name>
<feature type="transmembrane region" description="Helical" evidence="6">
    <location>
        <begin position="128"/>
        <end position="146"/>
    </location>
</feature>
<proteinExistence type="inferred from homology"/>
<keyword evidence="3 6" id="KW-0812">Transmembrane</keyword>
<evidence type="ECO:0000313" key="8">
    <source>
        <dbReference type="Proteomes" id="UP000270296"/>
    </source>
</evidence>
<dbReference type="PANTHER" id="PTHR21389:SF0">
    <property type="entry name" value="ETOPOSIDE-INDUCED PROTEIN 2.4 HOMOLOG"/>
    <property type="match status" value="1"/>
</dbReference>
<feature type="transmembrane region" description="Helical" evidence="6">
    <location>
        <begin position="235"/>
        <end position="268"/>
    </location>
</feature>
<dbReference type="PANTHER" id="PTHR21389">
    <property type="entry name" value="P53 INDUCED PROTEIN"/>
    <property type="match status" value="1"/>
</dbReference>
<organism evidence="9">
    <name type="scientific">Soboliphyme baturini</name>
    <dbReference type="NCBI Taxonomy" id="241478"/>
    <lineage>
        <taxon>Eukaryota</taxon>
        <taxon>Metazoa</taxon>
        <taxon>Ecdysozoa</taxon>
        <taxon>Nematoda</taxon>
        <taxon>Enoplea</taxon>
        <taxon>Dorylaimia</taxon>
        <taxon>Dioctophymatida</taxon>
        <taxon>Dioctophymatoidea</taxon>
        <taxon>Soboliphymatidae</taxon>
        <taxon>Soboliphyme</taxon>
    </lineage>
</organism>
<dbReference type="GO" id="GO:0016236">
    <property type="term" value="P:macroautophagy"/>
    <property type="evidence" value="ECO:0007669"/>
    <property type="project" value="TreeGrafter"/>
</dbReference>
<evidence type="ECO:0000313" key="9">
    <source>
        <dbReference type="WBParaSite" id="SBAD_0000287501-mRNA-1"/>
    </source>
</evidence>
<feature type="transmembrane region" description="Helical" evidence="6">
    <location>
        <begin position="86"/>
        <end position="108"/>
    </location>
</feature>
<comment type="subcellular location">
    <subcellularLocation>
        <location evidence="1">Membrane</location>
        <topology evidence="1">Multi-pass membrane protein</topology>
    </subcellularLocation>
</comment>
<evidence type="ECO:0000256" key="6">
    <source>
        <dbReference type="SAM" id="Phobius"/>
    </source>
</evidence>
<dbReference type="GO" id="GO:0016020">
    <property type="term" value="C:membrane"/>
    <property type="evidence" value="ECO:0007669"/>
    <property type="project" value="UniProtKB-SubCell"/>
</dbReference>
<dbReference type="GO" id="GO:0005783">
    <property type="term" value="C:endoplasmic reticulum"/>
    <property type="evidence" value="ECO:0007669"/>
    <property type="project" value="TreeGrafter"/>
</dbReference>
<dbReference type="Proteomes" id="UP000270296">
    <property type="component" value="Unassembled WGS sequence"/>
</dbReference>
<keyword evidence="4 6" id="KW-1133">Transmembrane helix</keyword>
<dbReference type="WBParaSite" id="SBAD_0000287501-mRNA-1">
    <property type="protein sequence ID" value="SBAD_0000287501-mRNA-1"/>
    <property type="gene ID" value="SBAD_0000287501"/>
</dbReference>
<comment type="similarity">
    <text evidence="2">Belongs to the EI24 family.</text>
</comment>
<evidence type="ECO:0000313" key="7">
    <source>
        <dbReference type="EMBL" id="VDO98770.1"/>
    </source>
</evidence>
<reference evidence="7 8" key="2">
    <citation type="submission" date="2018-11" db="EMBL/GenBank/DDBJ databases">
        <authorList>
            <consortium name="Pathogen Informatics"/>
        </authorList>
    </citation>
    <scope>NUCLEOTIDE SEQUENCE [LARGE SCALE GENOMIC DNA]</scope>
</reference>
<dbReference type="OrthoDB" id="266518at2759"/>
<feature type="transmembrane region" description="Helical" evidence="6">
    <location>
        <begin position="288"/>
        <end position="305"/>
    </location>
</feature>
<keyword evidence="8" id="KW-1185">Reference proteome</keyword>